<dbReference type="SMART" id="SM00878">
    <property type="entry name" value="Biotin_carb_C"/>
    <property type="match status" value="1"/>
</dbReference>
<dbReference type="Proteomes" id="UP000063063">
    <property type="component" value="Chromosome 31"/>
</dbReference>
<keyword evidence="2 10" id="KW-0436">Ligase</keyword>
<dbReference type="GO" id="GO:0005524">
    <property type="term" value="F:ATP binding"/>
    <property type="evidence" value="ECO:0007669"/>
    <property type="project" value="UniProtKB-UniRule"/>
</dbReference>
<dbReference type="SUPFAM" id="SSF51230">
    <property type="entry name" value="Single hybrid motif"/>
    <property type="match status" value="1"/>
</dbReference>
<dbReference type="PANTHER" id="PTHR18866">
    <property type="entry name" value="CARBOXYLASE:PYRUVATE/ACETYL-COA/PROPIONYL-COA CARBOXYLASE"/>
    <property type="match status" value="1"/>
</dbReference>
<evidence type="ECO:0000256" key="2">
    <source>
        <dbReference type="ARBA" id="ARBA00022598"/>
    </source>
</evidence>
<dbReference type="InterPro" id="IPR011761">
    <property type="entry name" value="ATP-grasp"/>
</dbReference>
<dbReference type="eggNOG" id="KOG0238">
    <property type="taxonomic scope" value="Eukaryota"/>
</dbReference>
<dbReference type="EMBL" id="CP009400">
    <property type="protein sequence ID" value="AIO00884.1"/>
    <property type="molecule type" value="Genomic_DNA"/>
</dbReference>
<evidence type="ECO:0000259" key="7">
    <source>
        <dbReference type="PROSITE" id="PS50968"/>
    </source>
</evidence>
<dbReference type="PROSITE" id="PS50975">
    <property type="entry name" value="ATP_GRASP"/>
    <property type="match status" value="1"/>
</dbReference>
<dbReference type="VEuPathDB" id="TriTrypDB:LPAL13_310038600"/>
<evidence type="ECO:0000256" key="6">
    <source>
        <dbReference type="PROSITE-ProRule" id="PRU00409"/>
    </source>
</evidence>
<dbReference type="GO" id="GO:0046872">
    <property type="term" value="F:metal ion binding"/>
    <property type="evidence" value="ECO:0007669"/>
    <property type="project" value="InterPro"/>
</dbReference>
<dbReference type="CDD" id="cd06850">
    <property type="entry name" value="biotinyl_domain"/>
    <property type="match status" value="1"/>
</dbReference>
<dbReference type="PROSITE" id="PS00188">
    <property type="entry name" value="BIOTIN"/>
    <property type="match status" value="1"/>
</dbReference>
<dbReference type="InterPro" id="IPR005482">
    <property type="entry name" value="Biotin_COase_C"/>
</dbReference>
<proteinExistence type="predicted"/>
<dbReference type="VEuPathDB" id="TriTrypDB:LPMP_313020"/>
<dbReference type="SUPFAM" id="SSF56059">
    <property type="entry name" value="Glutathione synthetase ATP-binding domain-like"/>
    <property type="match status" value="1"/>
</dbReference>
<dbReference type="Pfam" id="PF02786">
    <property type="entry name" value="CPSase_L_D2"/>
    <property type="match status" value="1"/>
</dbReference>
<dbReference type="InterPro" id="IPR011764">
    <property type="entry name" value="Biotin_carboxylation_dom"/>
</dbReference>
<sequence>MLRCTDCCFQRKVEKLLVANRGEIACRVFRTCREMHIRTVALFCEAERNARHVVEADEAVCIGPPPAVNSYLRGDHIISVAKQLNVDAIHPGYGFLSENADFADAVTRSGIEFIGPPASAISAMGSKSESKRIMEVAGVPVVPGYYGDNQTAGFLAEEADKVGFPILIKAVSGGGGKGMKIVERPEDFAFMLESAKREATNFFKDDRVILERYVKRSRHIECQIFCDKHSRGVFFFERDCSVQRRYQKVLEEAPAPHLSMETRQRIGEVALQAAKAVGYVGAGTVEFIFDTSTGDFYFMEMNTRLQVEHPVTEEVCRIKGAPLDLVKLQIKTAMGKPLTFSQEDIALVGSCIEARVYAESPERGFLPESGPLTFIREPFQGVRGSTRTRLDTGFREGDNVLIHYDPMLAKVISWGRNREEALKGLQQALGEYKVAGINTNIEFLKRCCEASEFARGGVTTNFINDHEKQLLTAPAVTPEVAAMAATACLLNHCDNWRGAFRLNGDTKATVHFYIDSKPVEVRLHTEGANYHKIFFRVGDHEGSFSVGSGPVTSKHRDQKNIVNDFTFLFENGMRHTVLAVVTEGDVTIIGSFGLHQIRLLPLTDGFGNASMGAGASAKILSPMPGKVSKFIARRGDVVEKGQVLMILEAMKMEHPIRALQDGQVSFSVKEGDVVGSDHLLATVAQKE</sequence>
<organism evidence="10 11">
    <name type="scientific">Leishmania panamensis</name>
    <dbReference type="NCBI Taxonomy" id="5679"/>
    <lineage>
        <taxon>Eukaryota</taxon>
        <taxon>Discoba</taxon>
        <taxon>Euglenozoa</taxon>
        <taxon>Kinetoplastea</taxon>
        <taxon>Metakinetoplastina</taxon>
        <taxon>Trypanosomatida</taxon>
        <taxon>Trypanosomatidae</taxon>
        <taxon>Leishmaniinae</taxon>
        <taxon>Leishmania</taxon>
        <taxon>Leishmania guyanensis species complex</taxon>
    </lineage>
</organism>
<dbReference type="OrthoDB" id="196847at2759"/>
<dbReference type="InterPro" id="IPR011053">
    <property type="entry name" value="Single_hybrid_motif"/>
</dbReference>
<dbReference type="InterPro" id="IPR016185">
    <property type="entry name" value="PreATP-grasp_dom_sf"/>
</dbReference>
<evidence type="ECO:0000259" key="9">
    <source>
        <dbReference type="PROSITE" id="PS50979"/>
    </source>
</evidence>
<dbReference type="AlphaFoldDB" id="A0A088RY02"/>
<gene>
    <name evidence="10" type="ORF">LPMP_313020</name>
</gene>
<dbReference type="GeneID" id="22577728"/>
<evidence type="ECO:0000313" key="11">
    <source>
        <dbReference type="Proteomes" id="UP000063063"/>
    </source>
</evidence>
<dbReference type="FunFam" id="3.40.50.20:FF:000010">
    <property type="entry name" value="Propionyl-CoA carboxylase subunit alpha"/>
    <property type="match status" value="1"/>
</dbReference>
<evidence type="ECO:0000256" key="3">
    <source>
        <dbReference type="ARBA" id="ARBA00022741"/>
    </source>
</evidence>
<dbReference type="GO" id="GO:0005739">
    <property type="term" value="C:mitochondrion"/>
    <property type="evidence" value="ECO:0007669"/>
    <property type="project" value="TreeGrafter"/>
</dbReference>
<reference evidence="10 11" key="1">
    <citation type="journal article" date="2015" name="Sci. Rep.">
        <title>The genome of Leishmania panamensis: insights into genomics of the L. (Viannia) subgenus.</title>
        <authorList>
            <person name="Llanes A."/>
            <person name="Restrepo C.M."/>
            <person name="Vecchio G.D."/>
            <person name="Anguizola F.J."/>
            <person name="Lleonart R."/>
        </authorList>
    </citation>
    <scope>NUCLEOTIDE SEQUENCE [LARGE SCALE GENOMIC DNA]</scope>
    <source>
        <strain evidence="10 11">MHOM/PA/94/PSC-1</strain>
    </source>
</reference>
<dbReference type="PROSITE" id="PS50968">
    <property type="entry name" value="BIOTINYL_LIPOYL"/>
    <property type="match status" value="1"/>
</dbReference>
<feature type="domain" description="ATP-grasp" evidence="8">
    <location>
        <begin position="131"/>
        <end position="334"/>
    </location>
</feature>
<dbReference type="SUPFAM" id="SSF52440">
    <property type="entry name" value="PreATP-grasp domain"/>
    <property type="match status" value="1"/>
</dbReference>
<dbReference type="InterPro" id="IPR005481">
    <property type="entry name" value="BC-like_N"/>
</dbReference>
<keyword evidence="4 6" id="KW-0067">ATP-binding</keyword>
<protein>
    <submittedName>
        <fullName evidence="10">Methylcrotonoyl-coa carboxylase biotinylated subunitprotein-like protein</fullName>
        <ecNumber evidence="10">6.4.1.4</ecNumber>
    </submittedName>
</protein>
<evidence type="ECO:0000256" key="4">
    <source>
        <dbReference type="ARBA" id="ARBA00022840"/>
    </source>
</evidence>
<accession>A0A088RY02</accession>
<feature type="domain" description="Biotin carboxylation" evidence="9">
    <location>
        <begin position="12"/>
        <end position="468"/>
    </location>
</feature>
<dbReference type="FunFam" id="3.30.1490.20:FF:000003">
    <property type="entry name" value="acetyl-CoA carboxylase isoform X1"/>
    <property type="match status" value="1"/>
</dbReference>
<evidence type="ECO:0000259" key="8">
    <source>
        <dbReference type="PROSITE" id="PS50975"/>
    </source>
</evidence>
<dbReference type="InterPro" id="IPR050856">
    <property type="entry name" value="Biotin_carboxylase_complex"/>
</dbReference>
<dbReference type="Gene3D" id="3.30.470.20">
    <property type="entry name" value="ATP-grasp fold, B domain"/>
    <property type="match status" value="1"/>
</dbReference>
<dbReference type="PANTHER" id="PTHR18866:SF33">
    <property type="entry name" value="METHYLCROTONOYL-COA CARBOXYLASE SUBUNIT ALPHA, MITOCHONDRIAL-RELATED"/>
    <property type="match status" value="1"/>
</dbReference>
<dbReference type="FunFam" id="3.30.470.20:FF:000028">
    <property type="entry name" value="Methylcrotonoyl-CoA carboxylase subunit alpha, mitochondrial"/>
    <property type="match status" value="1"/>
</dbReference>
<dbReference type="InterPro" id="IPR011054">
    <property type="entry name" value="Rudment_hybrid_motif"/>
</dbReference>
<dbReference type="InterPro" id="IPR000089">
    <property type="entry name" value="Biotin_lipoyl"/>
</dbReference>
<dbReference type="Gene3D" id="2.40.50.100">
    <property type="match status" value="1"/>
</dbReference>
<dbReference type="PROSITE" id="PS00867">
    <property type="entry name" value="CPSASE_2"/>
    <property type="match status" value="1"/>
</dbReference>
<dbReference type="Pfam" id="PF02785">
    <property type="entry name" value="Biotin_carb_C"/>
    <property type="match status" value="1"/>
</dbReference>
<dbReference type="KEGG" id="lpan:LPMP_313020"/>
<dbReference type="SUPFAM" id="SSF51246">
    <property type="entry name" value="Rudiment single hybrid motif"/>
    <property type="match status" value="1"/>
</dbReference>
<dbReference type="Pfam" id="PF00289">
    <property type="entry name" value="Biotin_carb_N"/>
    <property type="match status" value="1"/>
</dbReference>
<evidence type="ECO:0000256" key="1">
    <source>
        <dbReference type="ARBA" id="ARBA00001953"/>
    </source>
</evidence>
<dbReference type="InterPro" id="IPR005479">
    <property type="entry name" value="CPAse_ATP-bd"/>
</dbReference>
<dbReference type="Pfam" id="PF00364">
    <property type="entry name" value="Biotin_lipoyl"/>
    <property type="match status" value="1"/>
</dbReference>
<dbReference type="InterPro" id="IPR001882">
    <property type="entry name" value="Biotin_BS"/>
</dbReference>
<evidence type="ECO:0000313" key="10">
    <source>
        <dbReference type="EMBL" id="AIO00884.1"/>
    </source>
</evidence>
<name>A0A088RY02_LEIPA</name>
<dbReference type="EC" id="6.4.1.4" evidence="10"/>
<feature type="domain" description="Lipoyl-binding" evidence="7">
    <location>
        <begin position="610"/>
        <end position="684"/>
    </location>
</feature>
<dbReference type="GO" id="GO:0004485">
    <property type="term" value="F:methylcrotonoyl-CoA carboxylase activity"/>
    <property type="evidence" value="ECO:0007669"/>
    <property type="project" value="UniProtKB-EC"/>
</dbReference>
<dbReference type="RefSeq" id="XP_010701684.1">
    <property type="nucleotide sequence ID" value="XM_010703382.1"/>
</dbReference>
<comment type="cofactor">
    <cofactor evidence="1">
        <name>biotin</name>
        <dbReference type="ChEBI" id="CHEBI:57586"/>
    </cofactor>
</comment>
<keyword evidence="5" id="KW-0092">Biotin</keyword>
<evidence type="ECO:0000256" key="5">
    <source>
        <dbReference type="ARBA" id="ARBA00023267"/>
    </source>
</evidence>
<dbReference type="PROSITE" id="PS50979">
    <property type="entry name" value="BC"/>
    <property type="match status" value="1"/>
</dbReference>
<keyword evidence="3 6" id="KW-0547">Nucleotide-binding</keyword>
<keyword evidence="11" id="KW-1185">Reference proteome</keyword>